<dbReference type="PROSITE" id="PS50894">
    <property type="entry name" value="HPT"/>
    <property type="match status" value="2"/>
</dbReference>
<dbReference type="CDD" id="cd00088">
    <property type="entry name" value="HPT"/>
    <property type="match status" value="2"/>
</dbReference>
<feature type="non-terminal residue" evidence="5">
    <location>
        <position position="1107"/>
    </location>
</feature>
<dbReference type="InterPro" id="IPR051315">
    <property type="entry name" value="Bact_Chemotaxis_CheA"/>
</dbReference>
<dbReference type="PANTHER" id="PTHR43395">
    <property type="entry name" value="SENSOR HISTIDINE KINASE CHEA"/>
    <property type="match status" value="1"/>
</dbReference>
<keyword evidence="5" id="KW-0418">Kinase</keyword>
<comment type="caution">
    <text evidence="5">The sequence shown here is derived from an EMBL/GenBank/DDBJ whole genome shotgun (WGS) entry which is preliminary data.</text>
</comment>
<dbReference type="Pfam" id="PF01627">
    <property type="entry name" value="Hpt"/>
    <property type="match status" value="2"/>
</dbReference>
<reference evidence="5 6" key="1">
    <citation type="submission" date="2019-11" db="EMBL/GenBank/DDBJ databases">
        <title>Whole-genome sequence of the anaerobic purple sulfur bacterium Allochromatium palmeri DSM 15591.</title>
        <authorList>
            <person name="Kyndt J.A."/>
            <person name="Meyer T.E."/>
        </authorList>
    </citation>
    <scope>NUCLEOTIDE SEQUENCE [LARGE SCALE GENOMIC DNA]</scope>
    <source>
        <strain evidence="5 6">DSM 15591</strain>
    </source>
</reference>
<keyword evidence="5" id="KW-0808">Transferase</keyword>
<proteinExistence type="predicted"/>
<evidence type="ECO:0000313" key="6">
    <source>
        <dbReference type="Proteomes" id="UP000434044"/>
    </source>
</evidence>
<keyword evidence="6" id="KW-1185">Reference proteome</keyword>
<dbReference type="InterPro" id="IPR058661">
    <property type="entry name" value="FimL_2nd"/>
</dbReference>
<dbReference type="Gene3D" id="1.20.120.160">
    <property type="entry name" value="HPT domain"/>
    <property type="match status" value="2"/>
</dbReference>
<gene>
    <name evidence="5" type="ORF">GJ668_15640</name>
</gene>
<dbReference type="GO" id="GO:0004672">
    <property type="term" value="F:protein kinase activity"/>
    <property type="evidence" value="ECO:0007669"/>
    <property type="project" value="UniProtKB-ARBA"/>
</dbReference>
<name>A0A6N8EIF9_9GAMM</name>
<protein>
    <submittedName>
        <fullName evidence="5">Hybrid sensor histidine kinase/response regulator</fullName>
    </submittedName>
</protein>
<keyword evidence="2" id="KW-0597">Phosphoprotein</keyword>
<feature type="modified residue" description="Phosphohistidine" evidence="2">
    <location>
        <position position="799"/>
    </location>
</feature>
<dbReference type="InterPro" id="IPR008207">
    <property type="entry name" value="Sig_transdc_His_kin_Hpt_dom"/>
</dbReference>
<dbReference type="AlphaFoldDB" id="A0A6N8EIF9"/>
<evidence type="ECO:0000256" key="2">
    <source>
        <dbReference type="PROSITE-ProRule" id="PRU00110"/>
    </source>
</evidence>
<dbReference type="SMART" id="SM00073">
    <property type="entry name" value="HPT"/>
    <property type="match status" value="2"/>
</dbReference>
<feature type="domain" description="HPt" evidence="4">
    <location>
        <begin position="753"/>
        <end position="856"/>
    </location>
</feature>
<evidence type="ECO:0000256" key="1">
    <source>
        <dbReference type="ARBA" id="ARBA00023012"/>
    </source>
</evidence>
<feature type="compositionally biased region" description="Acidic residues" evidence="3">
    <location>
        <begin position="1039"/>
        <end position="1053"/>
    </location>
</feature>
<keyword evidence="1" id="KW-0902">Two-component regulatory system</keyword>
<dbReference type="PANTHER" id="PTHR43395:SF10">
    <property type="entry name" value="CHEMOTAXIS PROTEIN CHEA"/>
    <property type="match status" value="1"/>
</dbReference>
<evidence type="ECO:0000313" key="5">
    <source>
        <dbReference type="EMBL" id="MTW22506.1"/>
    </source>
</evidence>
<dbReference type="RefSeq" id="WP_186343144.1">
    <property type="nucleotide sequence ID" value="NZ_WNKT01000043.1"/>
</dbReference>
<dbReference type="InterPro" id="IPR036641">
    <property type="entry name" value="HPT_dom_sf"/>
</dbReference>
<feature type="region of interest" description="Disordered" evidence="3">
    <location>
        <begin position="581"/>
        <end position="600"/>
    </location>
</feature>
<feature type="domain" description="HPt" evidence="4">
    <location>
        <begin position="599"/>
        <end position="703"/>
    </location>
</feature>
<dbReference type="Proteomes" id="UP000434044">
    <property type="component" value="Unassembled WGS sequence"/>
</dbReference>
<feature type="compositionally biased region" description="Polar residues" evidence="3">
    <location>
        <begin position="888"/>
        <end position="903"/>
    </location>
</feature>
<dbReference type="GO" id="GO:0000160">
    <property type="term" value="P:phosphorelay signal transduction system"/>
    <property type="evidence" value="ECO:0007669"/>
    <property type="project" value="UniProtKB-KW"/>
</dbReference>
<accession>A0A6N8EIF9</accession>
<feature type="modified residue" description="Phosphohistidine" evidence="2">
    <location>
        <position position="646"/>
    </location>
</feature>
<dbReference type="SUPFAM" id="SSF47226">
    <property type="entry name" value="Histidine-containing phosphotransfer domain, HPT domain"/>
    <property type="match status" value="4"/>
</dbReference>
<evidence type="ECO:0000256" key="3">
    <source>
        <dbReference type="SAM" id="MobiDB-lite"/>
    </source>
</evidence>
<feature type="compositionally biased region" description="Acidic residues" evidence="3">
    <location>
        <begin position="1007"/>
        <end position="1021"/>
    </location>
</feature>
<sequence>MANKQLIGGLKWVKNEIGATLGPVRDLVAAGNDFDAESELASVLKALEQIQGVLLALSLTAPARLVEEMHQLAECLDETDPEHYADVTAVMGQALDQLGNHLDRLDAGFEEPPLSLWSIINALRSARDQLPLTHSELLNFAIAGRDSDAHWMSEELDILAEVIRQVRPQFHRHLVEWYRGDGQGLVQLGRLLCQLHDYLKDGLLADLFRLAEIFAESLRDGRLESSPRARTLMGHLDWALKPLTQRPPVWPEVDSKTLIEQLLDILTTAGIEDAALIDARMKYGPAPDVPAANDTQAILEADAALARLASDLVTEIAELKSTFDRLTLEERADQETIQGFSDSLRRLATRLEDVEVGNLPARLRALADRFQTLDAADLGSQAARLESYAMELLGIESVLLALAGQRDAGAEQLIAPDMDLSDLTAATLREAGYELLRVKEAIADWQSAPDSPAILEPIHGYLASVSGALRILGENPAADLAEAVGRLVQNTYVRHQRLPSGSEIDHLADAVAGLELYIGHLQQPMPLGDTLINRAGRSISVLQAEIGELGEPPAPAEISVTPEPEPEAIRAPEAFEILSEAEPSAPEAPADDLTSVDEDEDGETEFLDIFMEEAGEEIESARTQLARWQADPFDSEALGTLRRSFHTLKGSGRLVGALQVGDFAQAMEFLLNRLIETQSSPSAEIMDCIVEAVRVLPDLVEAEAEGRQFDIEPYVMRATQLRDVSGSEPPPAAQPPVETASPAAEDIVDHDSLFAADEELLDIFRTETLEHLAVLRAFLESDEPSDEHRVDEAIERALHTLTGSARMSGMDSIARVTKAMETCVKPLRASGEPLSEPLVELFRRATAAIAQRVDELPASGQGAATLVALLPELTLPVIQTPAPESDQEPTASSASEPQPSSVDFSPVELEPLDLEPLELEPEATEFADDLTPDSFAAVEETQPESFVELEETEFEAVALEEIAPEDTAEPEPVPIDESLQLDESLAEDALELAIPDSEEPAAPAEQATEDLELPSELDLVSEESPTPDVEEPAAPIEQATEDLELPSELDLVPETESRAAPEEPSIEPEDVLTRIIHKKGRISFNQLIKLVFRQERFGEAKRGRPCL</sequence>
<dbReference type="EMBL" id="WNKT01000043">
    <property type="protein sequence ID" value="MTW22506.1"/>
    <property type="molecule type" value="Genomic_DNA"/>
</dbReference>
<dbReference type="Pfam" id="PF26379">
    <property type="entry name" value="FimL_2nd"/>
    <property type="match status" value="1"/>
</dbReference>
<feature type="region of interest" description="Disordered" evidence="3">
    <location>
        <begin position="880"/>
        <end position="905"/>
    </location>
</feature>
<evidence type="ECO:0000259" key="4">
    <source>
        <dbReference type="PROSITE" id="PS50894"/>
    </source>
</evidence>
<feature type="region of interest" description="Disordered" evidence="3">
    <location>
        <begin position="992"/>
        <end position="1067"/>
    </location>
</feature>
<organism evidence="5 6">
    <name type="scientific">Allochromatium palmeri</name>
    <dbReference type="NCBI Taxonomy" id="231048"/>
    <lineage>
        <taxon>Bacteria</taxon>
        <taxon>Pseudomonadati</taxon>
        <taxon>Pseudomonadota</taxon>
        <taxon>Gammaproteobacteria</taxon>
        <taxon>Chromatiales</taxon>
        <taxon>Chromatiaceae</taxon>
        <taxon>Allochromatium</taxon>
    </lineage>
</organism>